<dbReference type="Ensembl" id="ENSLLET00000010848.1">
    <property type="protein sequence ID" value="ENSLLEP00000010442.1"/>
    <property type="gene ID" value="ENSLLEG00000006657.1"/>
</dbReference>
<evidence type="ECO:0000256" key="3">
    <source>
        <dbReference type="ARBA" id="ARBA00023125"/>
    </source>
</evidence>
<dbReference type="InterPro" id="IPR040259">
    <property type="entry name" value="Mesogenin/MesP"/>
</dbReference>
<keyword evidence="8" id="KW-1185">Reference proteome</keyword>
<dbReference type="GO" id="GO:0000978">
    <property type="term" value="F:RNA polymerase II cis-regulatory region sequence-specific DNA binding"/>
    <property type="evidence" value="ECO:0007669"/>
    <property type="project" value="TreeGrafter"/>
</dbReference>
<protein>
    <recommendedName>
        <fullName evidence="6">BHLH domain-containing protein</fullName>
    </recommendedName>
</protein>
<dbReference type="Proteomes" id="UP000694569">
    <property type="component" value="Unplaced"/>
</dbReference>
<sequence>MMPQQCSHLLDWVDMSSSSNTPSSSTECYNLSPAYGHPAIPLETLSNYFQDQTCTITSQKFNESSLSSRRTRCRVIGPQRQSASEREKMRMRDLSKALHNLRRYLPPSFVPPGRNLTKIETLRMTIHYISYLSQLLGKNEETLNPRREAKPDMNVHNQYLEMVEGYQGTTCRHHQQVQHQQHCPLMPETIYHRAEARISPVKYEQMSREVETNGVWLPQTACQPRQTAAPDVRHTSPHCSMLAHLHQGEDYGSAELQTTISQPLRQFHNHLRTPDLPMTFLNRL</sequence>
<dbReference type="GO" id="GO:0001707">
    <property type="term" value="P:mesoderm formation"/>
    <property type="evidence" value="ECO:0007669"/>
    <property type="project" value="TreeGrafter"/>
</dbReference>
<dbReference type="SUPFAM" id="SSF47459">
    <property type="entry name" value="HLH, helix-loop-helix DNA-binding domain"/>
    <property type="match status" value="1"/>
</dbReference>
<dbReference type="PROSITE" id="PS50888">
    <property type="entry name" value="BHLH"/>
    <property type="match status" value="1"/>
</dbReference>
<keyword evidence="4" id="KW-0804">Transcription</keyword>
<dbReference type="InterPro" id="IPR011598">
    <property type="entry name" value="bHLH_dom"/>
</dbReference>
<proteinExistence type="predicted"/>
<dbReference type="GeneTree" id="ENSGT00530000063712"/>
<dbReference type="GO" id="GO:0005634">
    <property type="term" value="C:nucleus"/>
    <property type="evidence" value="ECO:0007669"/>
    <property type="project" value="TreeGrafter"/>
</dbReference>
<evidence type="ECO:0000313" key="8">
    <source>
        <dbReference type="Proteomes" id="UP000694569"/>
    </source>
</evidence>
<keyword evidence="1" id="KW-0217">Developmental protein</keyword>
<dbReference type="PANTHER" id="PTHR20937">
    <property type="entry name" value="IP14615P"/>
    <property type="match status" value="1"/>
</dbReference>
<evidence type="ECO:0000313" key="7">
    <source>
        <dbReference type="Ensembl" id="ENSLLEP00000010442.1"/>
    </source>
</evidence>
<feature type="domain" description="BHLH" evidence="6">
    <location>
        <begin position="78"/>
        <end position="132"/>
    </location>
</feature>
<dbReference type="GO" id="GO:0003007">
    <property type="term" value="P:heart morphogenesis"/>
    <property type="evidence" value="ECO:0007669"/>
    <property type="project" value="TreeGrafter"/>
</dbReference>
<dbReference type="SMART" id="SM00353">
    <property type="entry name" value="HLH"/>
    <property type="match status" value="1"/>
</dbReference>
<reference evidence="7" key="1">
    <citation type="submission" date="2025-08" db="UniProtKB">
        <authorList>
            <consortium name="Ensembl"/>
        </authorList>
    </citation>
    <scope>IDENTIFICATION</scope>
</reference>
<keyword evidence="2" id="KW-0805">Transcription regulation</keyword>
<dbReference type="GO" id="GO:0000981">
    <property type="term" value="F:DNA-binding transcription factor activity, RNA polymerase II-specific"/>
    <property type="evidence" value="ECO:0007669"/>
    <property type="project" value="TreeGrafter"/>
</dbReference>
<dbReference type="AlphaFoldDB" id="A0A8C5MAU6"/>
<evidence type="ECO:0000259" key="6">
    <source>
        <dbReference type="PROSITE" id="PS50888"/>
    </source>
</evidence>
<name>A0A8C5MAU6_9ANUR</name>
<dbReference type="OrthoDB" id="9946827at2759"/>
<dbReference type="InterPro" id="IPR036638">
    <property type="entry name" value="HLH_DNA-bd_sf"/>
</dbReference>
<evidence type="ECO:0000256" key="1">
    <source>
        <dbReference type="ARBA" id="ARBA00022473"/>
    </source>
</evidence>
<evidence type="ECO:0000256" key="4">
    <source>
        <dbReference type="ARBA" id="ARBA00023163"/>
    </source>
</evidence>
<dbReference type="Gene3D" id="4.10.280.10">
    <property type="entry name" value="Helix-loop-helix DNA-binding domain"/>
    <property type="match status" value="1"/>
</dbReference>
<evidence type="ECO:0000256" key="2">
    <source>
        <dbReference type="ARBA" id="ARBA00023015"/>
    </source>
</evidence>
<evidence type="ECO:0000256" key="5">
    <source>
        <dbReference type="ARBA" id="ARBA00023242"/>
    </source>
</evidence>
<keyword evidence="5" id="KW-0539">Nucleus</keyword>
<dbReference type="GO" id="GO:0046983">
    <property type="term" value="F:protein dimerization activity"/>
    <property type="evidence" value="ECO:0007669"/>
    <property type="project" value="InterPro"/>
</dbReference>
<dbReference type="PANTHER" id="PTHR20937:SF6">
    <property type="entry name" value="MESODERM POSTERIOR PROTEIN 1"/>
    <property type="match status" value="1"/>
</dbReference>
<organism evidence="7 8">
    <name type="scientific">Leptobrachium leishanense</name>
    <name type="common">Leishan spiny toad</name>
    <dbReference type="NCBI Taxonomy" id="445787"/>
    <lineage>
        <taxon>Eukaryota</taxon>
        <taxon>Metazoa</taxon>
        <taxon>Chordata</taxon>
        <taxon>Craniata</taxon>
        <taxon>Vertebrata</taxon>
        <taxon>Euteleostomi</taxon>
        <taxon>Amphibia</taxon>
        <taxon>Batrachia</taxon>
        <taxon>Anura</taxon>
        <taxon>Pelobatoidea</taxon>
        <taxon>Megophryidae</taxon>
        <taxon>Leptobrachium</taxon>
    </lineage>
</organism>
<accession>A0A8C5MAU6</accession>
<dbReference type="Pfam" id="PF00010">
    <property type="entry name" value="HLH"/>
    <property type="match status" value="1"/>
</dbReference>
<reference evidence="7" key="2">
    <citation type="submission" date="2025-09" db="UniProtKB">
        <authorList>
            <consortium name="Ensembl"/>
        </authorList>
    </citation>
    <scope>IDENTIFICATION</scope>
</reference>
<keyword evidence="3" id="KW-0238">DNA-binding</keyword>
<dbReference type="GO" id="GO:0032525">
    <property type="term" value="P:somite rostral/caudal axis specification"/>
    <property type="evidence" value="ECO:0007669"/>
    <property type="project" value="TreeGrafter"/>
</dbReference>